<proteinExistence type="predicted"/>
<organism evidence="2 3">
    <name type="scientific">Limosa lapponica baueri</name>
    <dbReference type="NCBI Taxonomy" id="1758121"/>
    <lineage>
        <taxon>Eukaryota</taxon>
        <taxon>Metazoa</taxon>
        <taxon>Chordata</taxon>
        <taxon>Craniata</taxon>
        <taxon>Vertebrata</taxon>
        <taxon>Euteleostomi</taxon>
        <taxon>Archelosauria</taxon>
        <taxon>Archosauria</taxon>
        <taxon>Dinosauria</taxon>
        <taxon>Saurischia</taxon>
        <taxon>Theropoda</taxon>
        <taxon>Coelurosauria</taxon>
        <taxon>Aves</taxon>
        <taxon>Neognathae</taxon>
        <taxon>Neoaves</taxon>
        <taxon>Charadriiformes</taxon>
        <taxon>Scolopacidae</taxon>
        <taxon>Limosa</taxon>
    </lineage>
</organism>
<evidence type="ECO:0000313" key="3">
    <source>
        <dbReference type="Proteomes" id="UP000233556"/>
    </source>
</evidence>
<protein>
    <submittedName>
        <fullName evidence="2">Uncharacterized protein</fullName>
    </submittedName>
</protein>
<evidence type="ECO:0000256" key="1">
    <source>
        <dbReference type="SAM" id="MobiDB-lite"/>
    </source>
</evidence>
<feature type="region of interest" description="Disordered" evidence="1">
    <location>
        <begin position="1"/>
        <end position="98"/>
    </location>
</feature>
<dbReference type="EMBL" id="KZ505908">
    <property type="protein sequence ID" value="PKU43390.1"/>
    <property type="molecule type" value="Genomic_DNA"/>
</dbReference>
<sequence length="117" mass="13302">MEKTNLRGNQAEEETVAFLAHSGSEEEFDPSTLPDPDKYKDSDEEQDSESEDSYSDLEEKSGRKKRSYSDSNAAEEMPLKRKKTKFSQEEDPYLPLDTGLSLAEDEELVLHLLNSHS</sequence>
<reference evidence="3" key="2">
    <citation type="submission" date="2017-12" db="EMBL/GenBank/DDBJ databases">
        <title>Genome sequence of the Bar-tailed Godwit (Limosa lapponica baueri).</title>
        <authorList>
            <person name="Lima N.C.B."/>
            <person name="Parody-Merino A.M."/>
            <person name="Battley P.F."/>
            <person name="Fidler A.E."/>
            <person name="Prosdocimi F."/>
        </authorList>
    </citation>
    <scope>NUCLEOTIDE SEQUENCE [LARGE SCALE GENOMIC DNA]</scope>
</reference>
<evidence type="ECO:0000313" key="2">
    <source>
        <dbReference type="EMBL" id="PKU43390.1"/>
    </source>
</evidence>
<dbReference type="Proteomes" id="UP000233556">
    <property type="component" value="Unassembled WGS sequence"/>
</dbReference>
<dbReference type="AlphaFoldDB" id="A0A2I0UBG3"/>
<dbReference type="OrthoDB" id="10259640at2759"/>
<keyword evidence="3" id="KW-1185">Reference proteome</keyword>
<name>A0A2I0UBG3_LIMLA</name>
<accession>A0A2I0UBG3</accession>
<reference evidence="3" key="1">
    <citation type="submission" date="2017-11" db="EMBL/GenBank/DDBJ databases">
        <authorList>
            <person name="Lima N.C."/>
            <person name="Parody-Merino A.M."/>
            <person name="Battley P.F."/>
            <person name="Fidler A.E."/>
            <person name="Prosdocimi F."/>
        </authorList>
    </citation>
    <scope>NUCLEOTIDE SEQUENCE [LARGE SCALE GENOMIC DNA]</scope>
</reference>
<feature type="compositionally biased region" description="Acidic residues" evidence="1">
    <location>
        <begin position="42"/>
        <end position="56"/>
    </location>
</feature>
<gene>
    <name evidence="2" type="ORF">llap_6316</name>
</gene>